<feature type="region of interest" description="Disordered" evidence="1">
    <location>
        <begin position="1"/>
        <end position="46"/>
    </location>
</feature>
<sequence>MTRDSHTSHWEGGQGCRNKVKMSRNDRQKYANTNKTVSRKGASEKN</sequence>
<proteinExistence type="predicted"/>
<name>A0A0E9XFX5_ANGAN</name>
<dbReference type="AlphaFoldDB" id="A0A0E9XFX5"/>
<evidence type="ECO:0000313" key="2">
    <source>
        <dbReference type="EMBL" id="JAI01317.1"/>
    </source>
</evidence>
<protein>
    <submittedName>
        <fullName evidence="2">Uncharacterized protein</fullName>
    </submittedName>
</protein>
<reference evidence="2" key="2">
    <citation type="journal article" date="2015" name="Fish Shellfish Immunol.">
        <title>Early steps in the European eel (Anguilla anguilla)-Vibrio vulnificus interaction in the gills: Role of the RtxA13 toxin.</title>
        <authorList>
            <person name="Callol A."/>
            <person name="Pajuelo D."/>
            <person name="Ebbesson L."/>
            <person name="Teles M."/>
            <person name="MacKenzie S."/>
            <person name="Amaro C."/>
        </authorList>
    </citation>
    <scope>NUCLEOTIDE SEQUENCE</scope>
</reference>
<reference evidence="2" key="1">
    <citation type="submission" date="2014-11" db="EMBL/GenBank/DDBJ databases">
        <authorList>
            <person name="Amaro Gonzalez C."/>
        </authorList>
    </citation>
    <scope>NUCLEOTIDE SEQUENCE</scope>
</reference>
<accession>A0A0E9XFX5</accession>
<dbReference type="EMBL" id="GBXM01007261">
    <property type="protein sequence ID" value="JAI01317.1"/>
    <property type="molecule type" value="Transcribed_RNA"/>
</dbReference>
<organism evidence="2">
    <name type="scientific">Anguilla anguilla</name>
    <name type="common">European freshwater eel</name>
    <name type="synonym">Muraena anguilla</name>
    <dbReference type="NCBI Taxonomy" id="7936"/>
    <lineage>
        <taxon>Eukaryota</taxon>
        <taxon>Metazoa</taxon>
        <taxon>Chordata</taxon>
        <taxon>Craniata</taxon>
        <taxon>Vertebrata</taxon>
        <taxon>Euteleostomi</taxon>
        <taxon>Actinopterygii</taxon>
        <taxon>Neopterygii</taxon>
        <taxon>Teleostei</taxon>
        <taxon>Anguilliformes</taxon>
        <taxon>Anguillidae</taxon>
        <taxon>Anguilla</taxon>
    </lineage>
</organism>
<evidence type="ECO:0000256" key="1">
    <source>
        <dbReference type="SAM" id="MobiDB-lite"/>
    </source>
</evidence>